<feature type="chain" id="PRO_5012739198" description="Nickel/cobalt efflux system" evidence="14">
    <location>
        <begin position="24"/>
        <end position="314"/>
    </location>
</feature>
<feature type="transmembrane region" description="Helical" evidence="13">
    <location>
        <begin position="122"/>
        <end position="146"/>
    </location>
</feature>
<keyword evidence="6" id="KW-0533">Nickel</keyword>
<evidence type="ECO:0000313" key="15">
    <source>
        <dbReference type="EMBL" id="OYQ20412.1"/>
    </source>
</evidence>
<evidence type="ECO:0000256" key="13">
    <source>
        <dbReference type="RuleBase" id="RU362101"/>
    </source>
</evidence>
<keyword evidence="4 13" id="KW-0813">Transport</keyword>
<evidence type="ECO:0000256" key="3">
    <source>
        <dbReference type="ARBA" id="ARBA00022426"/>
    </source>
</evidence>
<feature type="transmembrane region" description="Helical" evidence="13">
    <location>
        <begin position="244"/>
        <end position="271"/>
    </location>
</feature>
<sequence>MRRLILLLGLLAGLMLPLAPALAQSGPMRNLGPATSAAAPTGEESLAPFRWLAQQQRAAALGFRKLLADLRAEHSWRSLVTAVGLAFLYGVAHAAGPGHGKMIVISYFLAHRARLRDGLWMGLRIALTHVAAALAIVLGLFLLFNGHPGPDFESSREIRLIAYAGMIALGLWFLIDASERLRRGESLAACGHDHGPGHAPHAHAPAPSATAADRWRARLTGVIAGAVPCTGAIIVLVFCAANGLWLAGLLMVSAIALGMAVTMTGLGLLTLVARAPVQRWADHQIHNRRVRAVLGLTGPALVTLGGIVLLALTV</sequence>
<dbReference type="GO" id="GO:0006824">
    <property type="term" value="P:cobalt ion transport"/>
    <property type="evidence" value="ECO:0007669"/>
    <property type="project" value="UniProtKB-KW"/>
</dbReference>
<dbReference type="RefSeq" id="WP_094407875.1">
    <property type="nucleotide sequence ID" value="NZ_BMJZ01000008.1"/>
</dbReference>
<dbReference type="EMBL" id="NOXS01000028">
    <property type="protein sequence ID" value="OYQ20412.1"/>
    <property type="molecule type" value="Genomic_DNA"/>
</dbReference>
<evidence type="ECO:0000256" key="12">
    <source>
        <dbReference type="ARBA" id="ARBA00023285"/>
    </source>
</evidence>
<dbReference type="GO" id="GO:0010045">
    <property type="term" value="P:response to nickel cation"/>
    <property type="evidence" value="ECO:0007669"/>
    <property type="project" value="TreeGrafter"/>
</dbReference>
<keyword evidence="9" id="KW-0406">Ion transport</keyword>
<feature type="signal peptide" evidence="14">
    <location>
        <begin position="1"/>
        <end position="23"/>
    </location>
</feature>
<evidence type="ECO:0000256" key="1">
    <source>
        <dbReference type="ARBA" id="ARBA00002510"/>
    </source>
</evidence>
<organism evidence="15 16">
    <name type="scientific">Elstera cyanobacteriorum</name>
    <dbReference type="NCBI Taxonomy" id="2022747"/>
    <lineage>
        <taxon>Bacteria</taxon>
        <taxon>Pseudomonadati</taxon>
        <taxon>Pseudomonadota</taxon>
        <taxon>Alphaproteobacteria</taxon>
        <taxon>Rhodospirillales</taxon>
        <taxon>Rhodospirillaceae</taxon>
        <taxon>Elstera</taxon>
    </lineage>
</organism>
<dbReference type="InterPro" id="IPR051224">
    <property type="entry name" value="NiCoT_RcnA"/>
</dbReference>
<dbReference type="Proteomes" id="UP000216361">
    <property type="component" value="Unassembled WGS sequence"/>
</dbReference>
<proteinExistence type="inferred from homology"/>
<evidence type="ECO:0000313" key="16">
    <source>
        <dbReference type="Proteomes" id="UP000216361"/>
    </source>
</evidence>
<keyword evidence="12" id="KW-0170">Cobalt</keyword>
<dbReference type="GO" id="GO:0046583">
    <property type="term" value="F:monoatomic cation efflux transmembrane transporter activity"/>
    <property type="evidence" value="ECO:0007669"/>
    <property type="project" value="TreeGrafter"/>
</dbReference>
<feature type="transmembrane region" description="Helical" evidence="13">
    <location>
        <begin position="219"/>
        <end position="238"/>
    </location>
</feature>
<dbReference type="InterPro" id="IPR011541">
    <property type="entry name" value="Ni/Co_transpt_high_affinity"/>
</dbReference>
<reference evidence="15 16" key="1">
    <citation type="submission" date="2017-07" db="EMBL/GenBank/DDBJ databases">
        <title>Elstera cyanobacteriorum sp. nov., a novel bacterium isolated from cyanobacterial aggregates in a eutrophic lake.</title>
        <authorList>
            <person name="Cai H."/>
        </authorList>
    </citation>
    <scope>NUCLEOTIDE SEQUENCE [LARGE SCALE GENOMIC DNA]</scope>
    <source>
        <strain evidence="15 16">TH019</strain>
    </source>
</reference>
<name>A0A255XU25_9PROT</name>
<dbReference type="PANTHER" id="PTHR40659:SF1">
    <property type="entry name" value="NICKEL_COBALT EFFLUX SYSTEM RCNA"/>
    <property type="match status" value="1"/>
</dbReference>
<dbReference type="Pfam" id="PF03824">
    <property type="entry name" value="NicO"/>
    <property type="match status" value="2"/>
</dbReference>
<keyword evidence="11 13" id="KW-0472">Membrane</keyword>
<dbReference type="AlphaFoldDB" id="A0A255XU25"/>
<evidence type="ECO:0000256" key="4">
    <source>
        <dbReference type="ARBA" id="ARBA00022448"/>
    </source>
</evidence>
<evidence type="ECO:0000256" key="14">
    <source>
        <dbReference type="SAM" id="SignalP"/>
    </source>
</evidence>
<protein>
    <recommendedName>
        <fullName evidence="13">Nickel/cobalt efflux system</fullName>
    </recommendedName>
</protein>
<evidence type="ECO:0000256" key="10">
    <source>
        <dbReference type="ARBA" id="ARBA00023112"/>
    </source>
</evidence>
<keyword evidence="16" id="KW-1185">Reference proteome</keyword>
<evidence type="ECO:0000256" key="11">
    <source>
        <dbReference type="ARBA" id="ARBA00023136"/>
    </source>
</evidence>
<evidence type="ECO:0000256" key="5">
    <source>
        <dbReference type="ARBA" id="ARBA00022475"/>
    </source>
</evidence>
<keyword evidence="14" id="KW-0732">Signal</keyword>
<feature type="transmembrane region" description="Helical" evidence="13">
    <location>
        <begin position="292"/>
        <end position="312"/>
    </location>
</feature>
<keyword evidence="10" id="KW-0921">Nickel transport</keyword>
<comment type="similarity">
    <text evidence="13">Belongs to the NiCoT transporter (TC 2.A.52) family.</text>
</comment>
<comment type="function">
    <text evidence="1">Efflux system for nickel and cobalt.</text>
</comment>
<keyword evidence="7 13" id="KW-0812">Transmembrane</keyword>
<accession>A0A255XU25</accession>
<evidence type="ECO:0000256" key="6">
    <source>
        <dbReference type="ARBA" id="ARBA00022596"/>
    </source>
</evidence>
<dbReference type="OrthoDB" id="9812956at2"/>
<dbReference type="GO" id="GO:0005886">
    <property type="term" value="C:plasma membrane"/>
    <property type="evidence" value="ECO:0007669"/>
    <property type="project" value="UniProtKB-SubCell"/>
</dbReference>
<keyword evidence="8 13" id="KW-1133">Transmembrane helix</keyword>
<gene>
    <name evidence="15" type="ORF">CHR90_04900</name>
</gene>
<dbReference type="GO" id="GO:0015099">
    <property type="term" value="F:nickel cation transmembrane transporter activity"/>
    <property type="evidence" value="ECO:0007669"/>
    <property type="project" value="UniProtKB-UniRule"/>
</dbReference>
<comment type="subcellular location">
    <subcellularLocation>
        <location evidence="2 13">Cell membrane</location>
        <topology evidence="2 13">Multi-pass membrane protein</topology>
    </subcellularLocation>
</comment>
<evidence type="ECO:0000256" key="8">
    <source>
        <dbReference type="ARBA" id="ARBA00022989"/>
    </source>
</evidence>
<feature type="transmembrane region" description="Helical" evidence="13">
    <location>
        <begin position="86"/>
        <end position="110"/>
    </location>
</feature>
<evidence type="ECO:0000256" key="2">
    <source>
        <dbReference type="ARBA" id="ARBA00004651"/>
    </source>
</evidence>
<keyword evidence="3" id="KW-0171">Cobalt transport</keyword>
<evidence type="ECO:0000256" key="7">
    <source>
        <dbReference type="ARBA" id="ARBA00022692"/>
    </source>
</evidence>
<comment type="caution">
    <text evidence="15">The sequence shown here is derived from an EMBL/GenBank/DDBJ whole genome shotgun (WGS) entry which is preliminary data.</text>
</comment>
<dbReference type="PANTHER" id="PTHR40659">
    <property type="entry name" value="NICKEL/COBALT EFFLUX SYSTEM RCNA"/>
    <property type="match status" value="1"/>
</dbReference>
<dbReference type="GO" id="GO:0032025">
    <property type="term" value="P:response to cobalt ion"/>
    <property type="evidence" value="ECO:0007669"/>
    <property type="project" value="TreeGrafter"/>
</dbReference>
<keyword evidence="5" id="KW-1003">Cell membrane</keyword>
<feature type="transmembrane region" description="Helical" evidence="13">
    <location>
        <begin position="158"/>
        <end position="175"/>
    </location>
</feature>
<evidence type="ECO:0000256" key="9">
    <source>
        <dbReference type="ARBA" id="ARBA00023065"/>
    </source>
</evidence>